<dbReference type="AlphaFoldDB" id="A0A8H6IHN7"/>
<proteinExistence type="predicted"/>
<reference evidence="1 2" key="1">
    <citation type="submission" date="2020-07" db="EMBL/GenBank/DDBJ databases">
        <title>Comparative genomics of pyrophilous fungi reveals a link between fire events and developmental genes.</title>
        <authorList>
            <consortium name="DOE Joint Genome Institute"/>
            <person name="Steindorff A.S."/>
            <person name="Carver A."/>
            <person name="Calhoun S."/>
            <person name="Stillman K."/>
            <person name="Liu H."/>
            <person name="Lipzen A."/>
            <person name="Pangilinan J."/>
            <person name="Labutti K."/>
            <person name="Bruns T.D."/>
            <person name="Grigoriev I.V."/>
        </authorList>
    </citation>
    <scope>NUCLEOTIDE SEQUENCE [LARGE SCALE GENOMIC DNA]</scope>
    <source>
        <strain evidence="1 2">CBS 144469</strain>
    </source>
</reference>
<dbReference type="Proteomes" id="UP000521943">
    <property type="component" value="Unassembled WGS sequence"/>
</dbReference>
<organism evidence="1 2">
    <name type="scientific">Ephemerocybe angulata</name>
    <dbReference type="NCBI Taxonomy" id="980116"/>
    <lineage>
        <taxon>Eukaryota</taxon>
        <taxon>Fungi</taxon>
        <taxon>Dikarya</taxon>
        <taxon>Basidiomycota</taxon>
        <taxon>Agaricomycotina</taxon>
        <taxon>Agaricomycetes</taxon>
        <taxon>Agaricomycetidae</taxon>
        <taxon>Agaricales</taxon>
        <taxon>Agaricineae</taxon>
        <taxon>Psathyrellaceae</taxon>
        <taxon>Ephemerocybe</taxon>
    </lineage>
</organism>
<dbReference type="EMBL" id="JACGCI010000002">
    <property type="protein sequence ID" value="KAF6765805.1"/>
    <property type="molecule type" value="Genomic_DNA"/>
</dbReference>
<accession>A0A8H6IHN7</accession>
<protein>
    <submittedName>
        <fullName evidence="1">Uncharacterized protein</fullName>
    </submittedName>
</protein>
<sequence length="446" mass="50322">MDGLPVELSEAVLTLVAHDDGDIDPPWIALQASEAWAALHLDVHSTCTPWLEEIIRRTGGQALKIGPTVIDNRRDCLSPQWVMTFKEFHRIKSFIVAVKEVIPPKPLEQGLVSGGAGGDVPLSLRLRHCYMDLRCHMASNFTLLACKTELQLEDEDTHFHAGRWGEALSYMPNLVELHLIDIDDGHPWRARVQLKKLRKLLLTGSYNNVAALCSKLDIPDTCDTTFSVHIEGIPEVFAEVGSLLVQEALNSLPYHYLSFGSTQSAITVSAWHGNSKRYTTKCFGEANGTPLCNQYMSRLLRSLSCPTSTLAKNIRLGLISLQLDFDMQYPEDFWDREELCHDLAQFMLMFPRVEYLTLGNPTIKTVLLPILQERTPPLLPAEDEELYAAARILFPSLKEIRVSTEVLEDDHLGAIVESYALWREDMGLPILLEVREHVPYILGRNW</sequence>
<evidence type="ECO:0000313" key="1">
    <source>
        <dbReference type="EMBL" id="KAF6765805.1"/>
    </source>
</evidence>
<evidence type="ECO:0000313" key="2">
    <source>
        <dbReference type="Proteomes" id="UP000521943"/>
    </source>
</evidence>
<gene>
    <name evidence="1" type="ORF">DFP72DRAFT_839622</name>
</gene>
<comment type="caution">
    <text evidence="1">The sequence shown here is derived from an EMBL/GenBank/DDBJ whole genome shotgun (WGS) entry which is preliminary data.</text>
</comment>
<name>A0A8H6IHN7_9AGAR</name>
<keyword evidence="2" id="KW-1185">Reference proteome</keyword>